<keyword evidence="3" id="KW-1185">Reference proteome</keyword>
<dbReference type="InterPro" id="IPR011333">
    <property type="entry name" value="SKP1/BTB/POZ_sf"/>
</dbReference>
<dbReference type="Pfam" id="PF00651">
    <property type="entry name" value="BTB"/>
    <property type="match status" value="1"/>
</dbReference>
<dbReference type="PANTHER" id="PTHR24410">
    <property type="entry name" value="HL07962P-RELATED"/>
    <property type="match status" value="1"/>
</dbReference>
<feature type="domain" description="BTB" evidence="1">
    <location>
        <begin position="45"/>
        <end position="105"/>
    </location>
</feature>
<gene>
    <name evidence="2" type="ORF">GLOIN_2v1817155</name>
</gene>
<dbReference type="Proteomes" id="UP000018888">
    <property type="component" value="Unassembled WGS sequence"/>
</dbReference>
<evidence type="ECO:0000313" key="2">
    <source>
        <dbReference type="EMBL" id="POG60104.1"/>
    </source>
</evidence>
<proteinExistence type="predicted"/>
<dbReference type="CDD" id="cd18186">
    <property type="entry name" value="BTB_POZ_ZBTB_KLHL-like"/>
    <property type="match status" value="1"/>
</dbReference>
<dbReference type="Gene3D" id="3.30.710.10">
    <property type="entry name" value="Potassium Channel Kv1.1, Chain A"/>
    <property type="match status" value="1"/>
</dbReference>
<sequence>MFHLQLFHEEKPFGFFNINNYCVMLVRNQYKILSHNKVGEDTDYKEFRAHSIILRSRSPYFQKLFSSNEIKDENNISTFKFPNINQTVFQTILTYIYTGSVDLTYKQGDEIFHILYASYEFSLDTLTKFIENYFIENHSKYLRKYPVEILQSILNTNYTFDELQELCLDTICYEPKLLFHANNFARLPAPLLEIILKRDDLNLVEIEIWESLIKWGVAQVSRQLSDNPNEWTKVDFTELERNIHNLIPLIRFYEISSKDHFKKIGPYEEILPKELKQDILQFHMVPEYTSMLKSSPRVPKNMNFDPIILNRKQFINLANLMDDKDDESAYINNIPYNFKLDHQLIKCHLSTCILFLNYKFRFNKNSSFVIVFCFRNSNWYYDSGYYTVGGYIYNSKYCRGGYFYCITDWENIVTENISFNFNFLRHGKGSFEIFRVEKVVITNTLKTKDNKIDKDEIDEDVDYKIDKNVDCKNEVSLIRRVTTKIFGGNKSRNSKETPETTYDY</sequence>
<evidence type="ECO:0000259" key="1">
    <source>
        <dbReference type="PROSITE" id="PS50097"/>
    </source>
</evidence>
<evidence type="ECO:0000313" key="3">
    <source>
        <dbReference type="Proteomes" id="UP000018888"/>
    </source>
</evidence>
<dbReference type="AlphaFoldDB" id="A0A2P4P403"/>
<dbReference type="InterPro" id="IPR051481">
    <property type="entry name" value="BTB-POZ/Galectin-3-binding"/>
</dbReference>
<dbReference type="SUPFAM" id="SSF54695">
    <property type="entry name" value="POZ domain"/>
    <property type="match status" value="1"/>
</dbReference>
<organism evidence="2 3">
    <name type="scientific">Rhizophagus irregularis (strain DAOM 181602 / DAOM 197198 / MUCL 43194)</name>
    <name type="common">Arbuscular mycorrhizal fungus</name>
    <name type="synonym">Glomus intraradices</name>
    <dbReference type="NCBI Taxonomy" id="747089"/>
    <lineage>
        <taxon>Eukaryota</taxon>
        <taxon>Fungi</taxon>
        <taxon>Fungi incertae sedis</taxon>
        <taxon>Mucoromycota</taxon>
        <taxon>Glomeromycotina</taxon>
        <taxon>Glomeromycetes</taxon>
        <taxon>Glomerales</taxon>
        <taxon>Glomeraceae</taxon>
        <taxon>Rhizophagus</taxon>
    </lineage>
</organism>
<dbReference type="Gene3D" id="1.25.40.420">
    <property type="match status" value="1"/>
</dbReference>
<dbReference type="VEuPathDB" id="FungiDB:RhiirFUN_010985"/>
<dbReference type="PROSITE" id="PS50097">
    <property type="entry name" value="BTB"/>
    <property type="match status" value="1"/>
</dbReference>
<reference evidence="2 3" key="2">
    <citation type="journal article" date="2018" name="New Phytol.">
        <title>High intraspecific genome diversity in the model arbuscular mycorrhizal symbiont Rhizophagus irregularis.</title>
        <authorList>
            <person name="Chen E.C.H."/>
            <person name="Morin E."/>
            <person name="Beaudet D."/>
            <person name="Noel J."/>
            <person name="Yildirir G."/>
            <person name="Ndikumana S."/>
            <person name="Charron P."/>
            <person name="St-Onge C."/>
            <person name="Giorgi J."/>
            <person name="Kruger M."/>
            <person name="Marton T."/>
            <person name="Ropars J."/>
            <person name="Grigoriev I.V."/>
            <person name="Hainaut M."/>
            <person name="Henrissat B."/>
            <person name="Roux C."/>
            <person name="Martin F."/>
            <person name="Corradi N."/>
        </authorList>
    </citation>
    <scope>NUCLEOTIDE SEQUENCE [LARGE SCALE GENOMIC DNA]</scope>
    <source>
        <strain evidence="2 3">DAOM 197198</strain>
    </source>
</reference>
<name>A0A2P4P403_RHIID</name>
<protein>
    <submittedName>
        <fullName evidence="2">BTB/POZ domain-containing protein</fullName>
    </submittedName>
</protein>
<reference evidence="2 3" key="1">
    <citation type="journal article" date="2013" name="Proc. Natl. Acad. Sci. U.S.A.">
        <title>Genome of an arbuscular mycorrhizal fungus provides insight into the oldest plant symbiosis.</title>
        <authorList>
            <person name="Tisserant E."/>
            <person name="Malbreil M."/>
            <person name="Kuo A."/>
            <person name="Kohler A."/>
            <person name="Symeonidi A."/>
            <person name="Balestrini R."/>
            <person name="Charron P."/>
            <person name="Duensing N."/>
            <person name="Frei Dit Frey N."/>
            <person name="Gianinazzi-Pearson V."/>
            <person name="Gilbert L.B."/>
            <person name="Handa Y."/>
            <person name="Herr J.R."/>
            <person name="Hijri M."/>
            <person name="Koul R."/>
            <person name="Kawaguchi M."/>
            <person name="Krajinski F."/>
            <person name="Lammers P.J."/>
            <person name="Masclaux F.G."/>
            <person name="Murat C."/>
            <person name="Morin E."/>
            <person name="Ndikumana S."/>
            <person name="Pagni M."/>
            <person name="Petitpierre D."/>
            <person name="Requena N."/>
            <person name="Rosikiewicz P."/>
            <person name="Riley R."/>
            <person name="Saito K."/>
            <person name="San Clemente H."/>
            <person name="Shapiro H."/>
            <person name="van Tuinen D."/>
            <person name="Becard G."/>
            <person name="Bonfante P."/>
            <person name="Paszkowski U."/>
            <person name="Shachar-Hill Y.Y."/>
            <person name="Tuskan G.A."/>
            <person name="Young P.W."/>
            <person name="Sanders I.R."/>
            <person name="Henrissat B."/>
            <person name="Rensing S.A."/>
            <person name="Grigoriev I.V."/>
            <person name="Corradi N."/>
            <person name="Roux C."/>
            <person name="Martin F."/>
        </authorList>
    </citation>
    <scope>NUCLEOTIDE SEQUENCE [LARGE SCALE GENOMIC DNA]</scope>
    <source>
        <strain evidence="2 3">DAOM 197198</strain>
    </source>
</reference>
<dbReference type="PANTHER" id="PTHR24410:SF23">
    <property type="entry name" value="BTB DOMAIN-CONTAINING PROTEIN-RELATED"/>
    <property type="match status" value="1"/>
</dbReference>
<dbReference type="SMART" id="SM00225">
    <property type="entry name" value="BTB"/>
    <property type="match status" value="1"/>
</dbReference>
<dbReference type="EMBL" id="AUPC02000409">
    <property type="protein sequence ID" value="POG60104.1"/>
    <property type="molecule type" value="Genomic_DNA"/>
</dbReference>
<accession>A0A2P4P403</accession>
<comment type="caution">
    <text evidence="2">The sequence shown here is derived from an EMBL/GenBank/DDBJ whole genome shotgun (WGS) entry which is preliminary data.</text>
</comment>
<dbReference type="InterPro" id="IPR000210">
    <property type="entry name" value="BTB/POZ_dom"/>
</dbReference>